<dbReference type="Proteomes" id="UP000532746">
    <property type="component" value="Unassembled WGS sequence"/>
</dbReference>
<feature type="domain" description="Secretion system C-terminal sorting" evidence="1">
    <location>
        <begin position="937"/>
        <end position="1011"/>
    </location>
</feature>
<evidence type="ECO:0000313" key="2">
    <source>
        <dbReference type="EMBL" id="MBB6058158.1"/>
    </source>
</evidence>
<comment type="caution">
    <text evidence="2">The sequence shown here is derived from an EMBL/GenBank/DDBJ whole genome shotgun (WGS) entry which is preliminary data.</text>
</comment>
<dbReference type="InterPro" id="IPR028974">
    <property type="entry name" value="TSP_type-3_rpt"/>
</dbReference>
<dbReference type="Pfam" id="PF18962">
    <property type="entry name" value="Por_Secre_tail"/>
    <property type="match status" value="1"/>
</dbReference>
<evidence type="ECO:0000313" key="3">
    <source>
        <dbReference type="Proteomes" id="UP000532746"/>
    </source>
</evidence>
<dbReference type="GO" id="GO:0005509">
    <property type="term" value="F:calcium ion binding"/>
    <property type="evidence" value="ECO:0007669"/>
    <property type="project" value="InterPro"/>
</dbReference>
<dbReference type="EMBL" id="JACHGG010000001">
    <property type="protein sequence ID" value="MBB6058158.1"/>
    <property type="molecule type" value="Genomic_DNA"/>
</dbReference>
<protein>
    <recommendedName>
        <fullName evidence="1">Secretion system C-terminal sorting domain-containing protein</fullName>
    </recommendedName>
</protein>
<organism evidence="2 3">
    <name type="scientific">Hymenobacter luteus</name>
    <dbReference type="NCBI Taxonomy" id="1411122"/>
    <lineage>
        <taxon>Bacteria</taxon>
        <taxon>Pseudomonadati</taxon>
        <taxon>Bacteroidota</taxon>
        <taxon>Cytophagia</taxon>
        <taxon>Cytophagales</taxon>
        <taxon>Hymenobacteraceae</taxon>
        <taxon>Hymenobacter</taxon>
    </lineage>
</organism>
<proteinExistence type="predicted"/>
<sequence length="1013" mass="108756">MSYGVQRANDPNFTTSNYQDLMLTLRYGTGDGTIVKQNTLTRNPTTTYLLNTNQAGVIDDYAQAQAGPAPAAGGYQPLEYINNTGQAQDFFIEFTQVGEYTNQNTQPGFNDLKTANPNFSNAQGTAGNRIFSTYNLWDFTVTGTDNQIKNGRLFSRSWAFSSLSAANLLSSKFTLYPLVESRASAGNYYVKAIELAGLRPYAFFFVTNEFGSTAVTGRTTIADRRKSQSGNTAYAQYPSFVNDPDPAIWPSATVPTVSITPQPYCRGGNTEVAFTTSSSETGRFDIVISYGGNTRTLTTDVVGGSSATVIWDGLVNNVRVPAGQNITYSFTNRGAPVNFPIYDAENNEGGFAVRNVRPSATGLDLLYWDDTNVAALNTQSLNGTLSPAHGWGNGTTTNTPGNAVTVNTWTYGFVSTANNLTYTTVYVCDNDGDGVTDDVDIDDDNDGILDVVESLSGTTNVDPSAFADATSPVRYLDVDYVHPIFGAFRDLNNNGVNDIFDTDGDGIPNHFDLDSDNDGLTDSFEAGLTLLIWTNDATATQSSGYSTAQGRFINSITNGSTTVGTVAASVGANGLPNAVENRGTGGAANARVGGTEVNTVRYTLLDNDQETFTANGQTARNYNFLDLDSDNDGITDEMEALTSVTYNTRKNQANFNTDTDRDGIRDAYDGNITGGNAITTRVDTDADGTPDMFDLDSDGDNATRTTRPIYAQTSDWSEGFDLNGSGAAGDDIVALARQFAVNNPEKSAYYPVTTNGSGYGATTLSLFLQDSNNNGVPNFLDISSPYYHDDNFNGLVDIYDPAYSGSASTGPGYLNATTDAFFRRNSAAAPLPVTLVSFKAQANGLDTRLVWATSQELNNDRFVVERSFDAVTFQKVGEVKGQGTTPTAHDYSFLDAQVGAKAQGTVYYRLRQVDLDGTAILSDVQTVRFAAATDITVYPNPTAATVTTFLNLTTLSAGTYQVKITDLTGRTVRVVSQQGGTTESIRLDNLPKGSYLLTIQGNGQTFTKRLIKE</sequence>
<gene>
    <name evidence="2" type="ORF">HNQ93_000988</name>
</gene>
<dbReference type="SUPFAM" id="SSF103647">
    <property type="entry name" value="TSP type-3 repeat"/>
    <property type="match status" value="1"/>
</dbReference>
<keyword evidence="3" id="KW-1185">Reference proteome</keyword>
<dbReference type="AlphaFoldDB" id="A0A7W9SZY5"/>
<accession>A0A7W9SZY5</accession>
<evidence type="ECO:0000259" key="1">
    <source>
        <dbReference type="Pfam" id="PF18962"/>
    </source>
</evidence>
<dbReference type="RefSeq" id="WP_183401687.1">
    <property type="nucleotide sequence ID" value="NZ_JACHGG010000001.1"/>
</dbReference>
<dbReference type="InterPro" id="IPR026444">
    <property type="entry name" value="Secre_tail"/>
</dbReference>
<name>A0A7W9SZY5_9BACT</name>
<dbReference type="NCBIfam" id="TIGR04183">
    <property type="entry name" value="Por_Secre_tail"/>
    <property type="match status" value="1"/>
</dbReference>
<reference evidence="2 3" key="1">
    <citation type="submission" date="2020-08" db="EMBL/GenBank/DDBJ databases">
        <title>Genomic Encyclopedia of Type Strains, Phase IV (KMG-IV): sequencing the most valuable type-strain genomes for metagenomic binning, comparative biology and taxonomic classification.</title>
        <authorList>
            <person name="Goeker M."/>
        </authorList>
    </citation>
    <scope>NUCLEOTIDE SEQUENCE [LARGE SCALE GENOMIC DNA]</scope>
    <source>
        <strain evidence="2 3">DSM 26718</strain>
    </source>
</reference>